<keyword evidence="11" id="KW-1185">Reference proteome</keyword>
<feature type="binding site" evidence="6">
    <location>
        <position position="226"/>
    </location>
    <ligand>
        <name>Na(+)</name>
        <dbReference type="ChEBI" id="CHEBI:29101"/>
        <label>1</label>
    </ligand>
</feature>
<feature type="transmembrane region" description="Helical" evidence="9">
    <location>
        <begin position="697"/>
        <end position="715"/>
    </location>
</feature>
<feature type="transmembrane region" description="Helical" evidence="9">
    <location>
        <begin position="654"/>
        <end position="677"/>
    </location>
</feature>
<name>A0AAD3M8T6_LATJO</name>
<dbReference type="GO" id="GO:0005332">
    <property type="term" value="F:gamma-aminobutyric acid:sodium:chloride symporter activity"/>
    <property type="evidence" value="ECO:0007669"/>
    <property type="project" value="TreeGrafter"/>
</dbReference>
<feature type="transmembrane region" description="Helical" evidence="9">
    <location>
        <begin position="216"/>
        <end position="240"/>
    </location>
</feature>
<comment type="subcellular location">
    <subcellularLocation>
        <location evidence="1">Membrane</location>
        <topology evidence="1">Multi-pass membrane protein</topology>
    </subcellularLocation>
</comment>
<gene>
    <name evidence="10" type="ORF">AKAME5_002741800</name>
</gene>
<evidence type="ECO:0000256" key="8">
    <source>
        <dbReference type="SAM" id="MobiDB-lite"/>
    </source>
</evidence>
<evidence type="ECO:0000256" key="2">
    <source>
        <dbReference type="ARBA" id="ARBA00022448"/>
    </source>
</evidence>
<accession>A0AAD3M8T6</accession>
<organism evidence="10 11">
    <name type="scientific">Lates japonicus</name>
    <name type="common">Japanese lates</name>
    <dbReference type="NCBI Taxonomy" id="270547"/>
    <lineage>
        <taxon>Eukaryota</taxon>
        <taxon>Metazoa</taxon>
        <taxon>Chordata</taxon>
        <taxon>Craniata</taxon>
        <taxon>Vertebrata</taxon>
        <taxon>Euteleostomi</taxon>
        <taxon>Actinopterygii</taxon>
        <taxon>Neopterygii</taxon>
        <taxon>Teleostei</taxon>
        <taxon>Neoteleostei</taxon>
        <taxon>Acanthomorphata</taxon>
        <taxon>Carangaria</taxon>
        <taxon>Carangaria incertae sedis</taxon>
        <taxon>Centropomidae</taxon>
        <taxon>Lates</taxon>
    </lineage>
</organism>
<reference evidence="10" key="1">
    <citation type="submission" date="2022-08" db="EMBL/GenBank/DDBJ databases">
        <title>Genome sequencing of akame (Lates japonicus).</title>
        <authorList>
            <person name="Hashiguchi Y."/>
            <person name="Takahashi H."/>
        </authorList>
    </citation>
    <scope>NUCLEOTIDE SEQUENCE</scope>
    <source>
        <strain evidence="10">Kochi</strain>
    </source>
</reference>
<dbReference type="Proteomes" id="UP001279410">
    <property type="component" value="Unassembled WGS sequence"/>
</dbReference>
<dbReference type="GO" id="GO:0046872">
    <property type="term" value="F:metal ion binding"/>
    <property type="evidence" value="ECO:0007669"/>
    <property type="project" value="UniProtKB-KW"/>
</dbReference>
<evidence type="ECO:0000256" key="5">
    <source>
        <dbReference type="ARBA" id="ARBA00023136"/>
    </source>
</evidence>
<keyword evidence="7" id="KW-1015">Disulfide bond</keyword>
<dbReference type="PRINTS" id="PR00176">
    <property type="entry name" value="NANEUSMPORT"/>
</dbReference>
<protein>
    <submittedName>
        <fullName evidence="10">Sodium- and chloride-dependent GABA transporter 3-like protein</fullName>
    </submittedName>
</protein>
<keyword evidence="6" id="KW-0479">Metal-binding</keyword>
<dbReference type="EMBL" id="BRZM01003560">
    <property type="protein sequence ID" value="GLD49356.1"/>
    <property type="molecule type" value="Genomic_DNA"/>
</dbReference>
<feature type="transmembrane region" description="Helical" evidence="9">
    <location>
        <begin position="615"/>
        <end position="634"/>
    </location>
</feature>
<sequence>MGQYTQEGFITSWRKMCPLAQGIGFGELTISLCFFIYILIEAWALFYLVFSFRSQLPWASCDNTWNTAHCLGLQTFNSSNLTNQTNTTSAAIEFWERRVLVMSGGIEELGSVRWELALCLLVCWIFCYFSIWKGVRSSGKVMWKYFNSLICLWCRESSTTSSIISISFQVAYFTATFPYVMLMVLLIRGLTLPGAWEGIYYYLYPDLNRLANLEVWIEAGSQICFSYSLAAGTLNVLGSFNEYNNNCYKDCFWLCLLNSGTSFVAGFVVFSVLGFMAQKQGVTVDTVVESGPGLAFIAYPQATAMMPLPQFWTVCFFLMLILLTVDTHFVIVESFITTVSDLFPKLFRAPVRHEIFVLLICLSSFLLHLTLVTEGGIYVFQLIDFYGSTRVCQSVIAMSECLAVGWIFGADYFCNIIKDMTGQRPSVYFKLCWKYIIPLLSLISLILYLVEYKHLKINDRYVYPAWAYWTGMDHDSLLCSHGATVGSWTDVLDSRNLQRGNVALGLGTCGGFLLCYKNGGAVVCVGYLCFYWRLQSVSTPRGRIHHLLEETVSTGTRTQLLWASCDNTWNTANCLGLQSFNSSTLSGNQTTPAAVEFWERRVLVMSGGIEELCSVRWELALCLLACWVFCYFSIWKGVRSSGKVAYVTAPFPYVMLLILLIRGLTLPGAWEGIYFYLYPDLNQLTNLEVWIEAASQIFYSYNVAVGTLHVLGSYCDYTNNCYKDCYWLCLLNSGTSFVAGFVVFSVLGFMAQKQGVNVDNVAESAFVHPLSSRQSSSLAGGNRKTERRRRLLN</sequence>
<dbReference type="GO" id="GO:0042995">
    <property type="term" value="C:cell projection"/>
    <property type="evidence" value="ECO:0007669"/>
    <property type="project" value="TreeGrafter"/>
</dbReference>
<keyword evidence="4 9" id="KW-1133">Transmembrane helix</keyword>
<evidence type="ECO:0000256" key="7">
    <source>
        <dbReference type="PIRSR" id="PIRSR600175-2"/>
    </source>
</evidence>
<feature type="disulfide bond" evidence="7">
    <location>
        <begin position="61"/>
        <end position="70"/>
    </location>
</feature>
<keyword evidence="6" id="KW-0915">Sodium</keyword>
<dbReference type="SUPFAM" id="SSF161070">
    <property type="entry name" value="SNF-like"/>
    <property type="match status" value="2"/>
</dbReference>
<evidence type="ECO:0000313" key="10">
    <source>
        <dbReference type="EMBL" id="GLD49356.1"/>
    </source>
</evidence>
<evidence type="ECO:0000256" key="3">
    <source>
        <dbReference type="ARBA" id="ARBA00022692"/>
    </source>
</evidence>
<comment type="caution">
    <text evidence="10">The sequence shown here is derived from an EMBL/GenBank/DDBJ whole genome shotgun (WGS) entry which is preliminary data.</text>
</comment>
<dbReference type="PROSITE" id="PS50267">
    <property type="entry name" value="NA_NEUROTRAN_SYMP_3"/>
    <property type="match status" value="2"/>
</dbReference>
<feature type="binding site" evidence="6">
    <location>
        <position position="258"/>
    </location>
    <ligand>
        <name>Na(+)</name>
        <dbReference type="ChEBI" id="CHEBI:29101"/>
        <label>1</label>
    </ligand>
</feature>
<dbReference type="PANTHER" id="PTHR11616:SF237">
    <property type="entry name" value="TRANSPORTER"/>
    <property type="match status" value="1"/>
</dbReference>
<dbReference type="Pfam" id="PF00209">
    <property type="entry name" value="SNF"/>
    <property type="match status" value="3"/>
</dbReference>
<dbReference type="InterPro" id="IPR037272">
    <property type="entry name" value="SNS_sf"/>
</dbReference>
<feature type="binding site" evidence="6">
    <location>
        <position position="323"/>
    </location>
    <ligand>
        <name>Na(+)</name>
        <dbReference type="ChEBI" id="CHEBI:29101"/>
        <label>1</label>
    </ligand>
</feature>
<keyword evidence="5 9" id="KW-0472">Membrane</keyword>
<feature type="transmembrane region" description="Helical" evidence="9">
    <location>
        <begin position="395"/>
        <end position="415"/>
    </location>
</feature>
<evidence type="ECO:0000313" key="11">
    <source>
        <dbReference type="Proteomes" id="UP001279410"/>
    </source>
</evidence>
<proteinExistence type="predicted"/>
<keyword evidence="2" id="KW-0813">Transport</keyword>
<feature type="region of interest" description="Disordered" evidence="8">
    <location>
        <begin position="773"/>
        <end position="793"/>
    </location>
</feature>
<feature type="transmembrane region" description="Helical" evidence="9">
    <location>
        <begin position="23"/>
        <end position="50"/>
    </location>
</feature>
<evidence type="ECO:0000256" key="6">
    <source>
        <dbReference type="PIRSR" id="PIRSR600175-1"/>
    </source>
</evidence>
<evidence type="ECO:0000256" key="9">
    <source>
        <dbReference type="SAM" id="Phobius"/>
    </source>
</evidence>
<feature type="transmembrane region" description="Helical" evidence="9">
    <location>
        <begin position="311"/>
        <end position="336"/>
    </location>
</feature>
<dbReference type="PANTHER" id="PTHR11616">
    <property type="entry name" value="SODIUM/CHLORIDE DEPENDENT TRANSPORTER"/>
    <property type="match status" value="1"/>
</dbReference>
<feature type="transmembrane region" description="Helical" evidence="9">
    <location>
        <begin position="727"/>
        <end position="751"/>
    </location>
</feature>
<feature type="transmembrane region" description="Helical" evidence="9">
    <location>
        <begin position="356"/>
        <end position="383"/>
    </location>
</feature>
<feature type="transmembrane region" description="Helical" evidence="9">
    <location>
        <begin position="112"/>
        <end position="132"/>
    </location>
</feature>
<feature type="transmembrane region" description="Helical" evidence="9">
    <location>
        <begin position="170"/>
        <end position="196"/>
    </location>
</feature>
<dbReference type="AlphaFoldDB" id="A0AAD3M8T6"/>
<dbReference type="InterPro" id="IPR000175">
    <property type="entry name" value="Na/ntran_symport"/>
</dbReference>
<dbReference type="GO" id="GO:0005886">
    <property type="term" value="C:plasma membrane"/>
    <property type="evidence" value="ECO:0007669"/>
    <property type="project" value="TreeGrafter"/>
</dbReference>
<feature type="binding site" evidence="6">
    <location>
        <position position="326"/>
    </location>
    <ligand>
        <name>Na(+)</name>
        <dbReference type="ChEBI" id="CHEBI:29101"/>
        <label>1</label>
    </ligand>
</feature>
<keyword evidence="3 9" id="KW-0812">Transmembrane</keyword>
<evidence type="ECO:0000256" key="1">
    <source>
        <dbReference type="ARBA" id="ARBA00004141"/>
    </source>
</evidence>
<evidence type="ECO:0000256" key="4">
    <source>
        <dbReference type="ARBA" id="ARBA00022989"/>
    </source>
</evidence>
<feature type="transmembrane region" description="Helical" evidence="9">
    <location>
        <begin position="252"/>
        <end position="277"/>
    </location>
</feature>
<feature type="transmembrane region" description="Helical" evidence="9">
    <location>
        <begin position="427"/>
        <end position="450"/>
    </location>
</feature>